<keyword evidence="3" id="KW-0460">Magnesium</keyword>
<dbReference type="Gene3D" id="3.20.20.120">
    <property type="entry name" value="Enolase-like C-terminal domain"/>
    <property type="match status" value="1"/>
</dbReference>
<dbReference type="Proteomes" id="UP000315724">
    <property type="component" value="Chromosome"/>
</dbReference>
<sequence length="357" mass="39276">MPTIRNVRACQPVDQNSPDDWRTSIGQILVAIDTDNGLTGFGVGGGGRAGLHVIDTVLKDLLIGRPVETVEDHWKNLSNAILPFGPEGIATMALSGLDLALWDIRGKLANQPIATLLNSEVNLAQPIPIYQTVWENVPEDVAQGNCSVKLHLGESTSKGLSTSKLVDQLVKKVERAREAIGPNRKLMVDAWMKWDLETTLRFAAQAEPYRLEWIEEPLPLNDRDGYATLSRECPIPIAGGEHVFTANQFQSIIEHRLQTILQPDVCWVGGLTELVKIYEMAKQPGFRVIPHRGAELWSLHAIAALSEQPLAESGRPWMSWVGGQPKVTQGTIQLLKRPGLGVDIDESLFSAKTTIQL</sequence>
<organism evidence="5 6">
    <name type="scientific">Thalassoglobus polymorphus</name>
    <dbReference type="NCBI Taxonomy" id="2527994"/>
    <lineage>
        <taxon>Bacteria</taxon>
        <taxon>Pseudomonadati</taxon>
        <taxon>Planctomycetota</taxon>
        <taxon>Planctomycetia</taxon>
        <taxon>Planctomycetales</taxon>
        <taxon>Planctomycetaceae</taxon>
        <taxon>Thalassoglobus</taxon>
    </lineage>
</organism>
<dbReference type="Pfam" id="PF13378">
    <property type="entry name" value="MR_MLE_C"/>
    <property type="match status" value="1"/>
</dbReference>
<dbReference type="KEGG" id="tpol:Mal48_35750"/>
<dbReference type="PANTHER" id="PTHR13794:SF58">
    <property type="entry name" value="MITOCHONDRIAL ENOLASE SUPERFAMILY MEMBER 1"/>
    <property type="match status" value="1"/>
</dbReference>
<evidence type="ECO:0000256" key="2">
    <source>
        <dbReference type="ARBA" id="ARBA00022723"/>
    </source>
</evidence>
<dbReference type="InterPro" id="IPR036849">
    <property type="entry name" value="Enolase-like_C_sf"/>
</dbReference>
<protein>
    <submittedName>
        <fullName evidence="5">L-rhamnonate dehydratase</fullName>
        <ecNumber evidence="5">4.2.1.90</ecNumber>
    </submittedName>
</protein>
<proteinExistence type="predicted"/>
<gene>
    <name evidence="5" type="primary">rhmD_2</name>
    <name evidence="5" type="ORF">Mal48_35750</name>
</gene>
<dbReference type="GO" id="GO:0016052">
    <property type="term" value="P:carbohydrate catabolic process"/>
    <property type="evidence" value="ECO:0007669"/>
    <property type="project" value="TreeGrafter"/>
</dbReference>
<evidence type="ECO:0000313" key="5">
    <source>
        <dbReference type="EMBL" id="QDT34315.1"/>
    </source>
</evidence>
<accession>A0A517QRS1</accession>
<dbReference type="GO" id="GO:0000287">
    <property type="term" value="F:magnesium ion binding"/>
    <property type="evidence" value="ECO:0007669"/>
    <property type="project" value="TreeGrafter"/>
</dbReference>
<dbReference type="SFLD" id="SFLDG00179">
    <property type="entry name" value="mandelate_racemase"/>
    <property type="match status" value="1"/>
</dbReference>
<dbReference type="RefSeq" id="WP_145202064.1">
    <property type="nucleotide sequence ID" value="NZ_CP036267.1"/>
</dbReference>
<feature type="domain" description="Mandelate racemase/muconate lactonizing enzyme C-terminal" evidence="4">
    <location>
        <begin position="138"/>
        <end position="236"/>
    </location>
</feature>
<dbReference type="Pfam" id="PF02746">
    <property type="entry name" value="MR_MLE_N"/>
    <property type="match status" value="1"/>
</dbReference>
<dbReference type="InterPro" id="IPR013341">
    <property type="entry name" value="Mandelate_racemase_N_dom"/>
</dbReference>
<dbReference type="EC" id="4.2.1.90" evidence="5"/>
<dbReference type="SUPFAM" id="SSF51604">
    <property type="entry name" value="Enolase C-terminal domain-like"/>
    <property type="match status" value="1"/>
</dbReference>
<dbReference type="Gene3D" id="3.30.390.10">
    <property type="entry name" value="Enolase-like, N-terminal domain"/>
    <property type="match status" value="1"/>
</dbReference>
<dbReference type="InterPro" id="IPR029065">
    <property type="entry name" value="Enolase_C-like"/>
</dbReference>
<evidence type="ECO:0000259" key="4">
    <source>
        <dbReference type="SMART" id="SM00922"/>
    </source>
</evidence>
<dbReference type="GO" id="GO:0050032">
    <property type="term" value="F:L-rhamnonate dehydratase activity"/>
    <property type="evidence" value="ECO:0007669"/>
    <property type="project" value="UniProtKB-EC"/>
</dbReference>
<evidence type="ECO:0000256" key="1">
    <source>
        <dbReference type="ARBA" id="ARBA00001946"/>
    </source>
</evidence>
<reference evidence="5 6" key="1">
    <citation type="submission" date="2019-02" db="EMBL/GenBank/DDBJ databases">
        <title>Deep-cultivation of Planctomycetes and their phenomic and genomic characterization uncovers novel biology.</title>
        <authorList>
            <person name="Wiegand S."/>
            <person name="Jogler M."/>
            <person name="Boedeker C."/>
            <person name="Pinto D."/>
            <person name="Vollmers J."/>
            <person name="Rivas-Marin E."/>
            <person name="Kohn T."/>
            <person name="Peeters S.H."/>
            <person name="Heuer A."/>
            <person name="Rast P."/>
            <person name="Oberbeckmann S."/>
            <person name="Bunk B."/>
            <person name="Jeske O."/>
            <person name="Meyerdierks A."/>
            <person name="Storesund J.E."/>
            <person name="Kallscheuer N."/>
            <person name="Luecker S."/>
            <person name="Lage O.M."/>
            <person name="Pohl T."/>
            <person name="Merkel B.J."/>
            <person name="Hornburger P."/>
            <person name="Mueller R.-W."/>
            <person name="Bruemmer F."/>
            <person name="Labrenz M."/>
            <person name="Spormann A.M."/>
            <person name="Op den Camp H."/>
            <person name="Overmann J."/>
            <person name="Amann R."/>
            <person name="Jetten M.S.M."/>
            <person name="Mascher T."/>
            <person name="Medema M.H."/>
            <person name="Devos D.P."/>
            <person name="Kaster A.-K."/>
            <person name="Ovreas L."/>
            <person name="Rohde M."/>
            <person name="Galperin M.Y."/>
            <person name="Jogler C."/>
        </authorList>
    </citation>
    <scope>NUCLEOTIDE SEQUENCE [LARGE SCALE GENOMIC DNA]</scope>
    <source>
        <strain evidence="5 6">Mal48</strain>
    </source>
</reference>
<keyword evidence="2" id="KW-0479">Metal-binding</keyword>
<dbReference type="SFLD" id="SFLDS00001">
    <property type="entry name" value="Enolase"/>
    <property type="match status" value="1"/>
</dbReference>
<comment type="cofactor">
    <cofactor evidence="1">
        <name>Mg(2+)</name>
        <dbReference type="ChEBI" id="CHEBI:18420"/>
    </cofactor>
</comment>
<dbReference type="InterPro" id="IPR029017">
    <property type="entry name" value="Enolase-like_N"/>
</dbReference>
<dbReference type="PANTHER" id="PTHR13794">
    <property type="entry name" value="ENOLASE SUPERFAMILY, MANDELATE RACEMASE"/>
    <property type="match status" value="1"/>
</dbReference>
<dbReference type="EMBL" id="CP036267">
    <property type="protein sequence ID" value="QDT34315.1"/>
    <property type="molecule type" value="Genomic_DNA"/>
</dbReference>
<evidence type="ECO:0000256" key="3">
    <source>
        <dbReference type="ARBA" id="ARBA00022842"/>
    </source>
</evidence>
<dbReference type="AlphaFoldDB" id="A0A517QRS1"/>
<dbReference type="InterPro" id="IPR013342">
    <property type="entry name" value="Mandelate_racemase_C"/>
</dbReference>
<dbReference type="SUPFAM" id="SSF54826">
    <property type="entry name" value="Enolase N-terminal domain-like"/>
    <property type="match status" value="1"/>
</dbReference>
<dbReference type="CDD" id="cd03316">
    <property type="entry name" value="MR_like"/>
    <property type="match status" value="1"/>
</dbReference>
<evidence type="ECO:0000313" key="6">
    <source>
        <dbReference type="Proteomes" id="UP000315724"/>
    </source>
</evidence>
<keyword evidence="5" id="KW-0456">Lyase</keyword>
<dbReference type="InterPro" id="IPR046945">
    <property type="entry name" value="RHMD-like"/>
</dbReference>
<name>A0A517QRS1_9PLAN</name>
<keyword evidence="6" id="KW-1185">Reference proteome</keyword>
<dbReference type="OrthoDB" id="9785902at2"/>
<dbReference type="SMART" id="SM00922">
    <property type="entry name" value="MR_MLE"/>
    <property type="match status" value="1"/>
</dbReference>